<dbReference type="AlphaFoldDB" id="G3HYA4"/>
<proteinExistence type="inferred from homology"/>
<gene>
    <name evidence="7" type="ORF">I79_016027</name>
</gene>
<accession>G3HYA4</accession>
<evidence type="ECO:0000256" key="4">
    <source>
        <dbReference type="ARBA" id="ARBA00022989"/>
    </source>
</evidence>
<dbReference type="Proteomes" id="UP000001075">
    <property type="component" value="Unassembled WGS sequence"/>
</dbReference>
<evidence type="ECO:0000256" key="3">
    <source>
        <dbReference type="ARBA" id="ARBA00022692"/>
    </source>
</evidence>
<protein>
    <submittedName>
        <fullName evidence="7">Serine incorporator 3</fullName>
    </submittedName>
</protein>
<evidence type="ECO:0000256" key="1">
    <source>
        <dbReference type="ARBA" id="ARBA00004141"/>
    </source>
</evidence>
<evidence type="ECO:0000313" key="7">
    <source>
        <dbReference type="EMBL" id="EGW09975.1"/>
    </source>
</evidence>
<dbReference type="InterPro" id="IPR005016">
    <property type="entry name" value="TDE1/TMS"/>
</dbReference>
<dbReference type="EMBL" id="JH000917">
    <property type="protein sequence ID" value="EGW09975.1"/>
    <property type="molecule type" value="Genomic_DNA"/>
</dbReference>
<keyword evidence="4 6" id="KW-1133">Transmembrane helix</keyword>
<keyword evidence="3 6" id="KW-0812">Transmembrane</keyword>
<dbReference type="InParanoid" id="G3HYA4"/>
<dbReference type="Pfam" id="PF03348">
    <property type="entry name" value="Serinc"/>
    <property type="match status" value="1"/>
</dbReference>
<evidence type="ECO:0000256" key="5">
    <source>
        <dbReference type="ARBA" id="ARBA00023136"/>
    </source>
</evidence>
<evidence type="ECO:0000256" key="6">
    <source>
        <dbReference type="SAM" id="Phobius"/>
    </source>
</evidence>
<organism evidence="7 8">
    <name type="scientific">Cricetulus griseus</name>
    <name type="common">Chinese hamster</name>
    <name type="synonym">Cricetulus barabensis griseus</name>
    <dbReference type="NCBI Taxonomy" id="10029"/>
    <lineage>
        <taxon>Eukaryota</taxon>
        <taxon>Metazoa</taxon>
        <taxon>Chordata</taxon>
        <taxon>Craniata</taxon>
        <taxon>Vertebrata</taxon>
        <taxon>Euteleostomi</taxon>
        <taxon>Mammalia</taxon>
        <taxon>Eutheria</taxon>
        <taxon>Euarchontoglires</taxon>
        <taxon>Glires</taxon>
        <taxon>Rodentia</taxon>
        <taxon>Myomorpha</taxon>
        <taxon>Muroidea</taxon>
        <taxon>Cricetidae</taxon>
        <taxon>Cricetinae</taxon>
        <taxon>Cricetulus</taxon>
    </lineage>
</organism>
<sequence length="55" mass="6577">MAYSWNESWVYRMEEGNPRLWYAAVWVKMGSSWVCLLLYLWTLVALLLLTGRDFS</sequence>
<comment type="subcellular location">
    <subcellularLocation>
        <location evidence="1">Membrane</location>
        <topology evidence="1">Multi-pass membrane protein</topology>
    </subcellularLocation>
</comment>
<comment type="similarity">
    <text evidence="2">Belongs to the TDE1 family.</text>
</comment>
<evidence type="ECO:0000256" key="2">
    <source>
        <dbReference type="ARBA" id="ARBA00006665"/>
    </source>
</evidence>
<feature type="transmembrane region" description="Helical" evidence="6">
    <location>
        <begin position="20"/>
        <end position="49"/>
    </location>
</feature>
<evidence type="ECO:0000313" key="8">
    <source>
        <dbReference type="Proteomes" id="UP000001075"/>
    </source>
</evidence>
<name>G3HYA4_CRIGR</name>
<reference evidence="8" key="1">
    <citation type="journal article" date="2011" name="Nat. Biotechnol.">
        <title>The genomic sequence of the Chinese hamster ovary (CHO)-K1 cell line.</title>
        <authorList>
            <person name="Xu X."/>
            <person name="Nagarajan H."/>
            <person name="Lewis N.E."/>
            <person name="Pan S."/>
            <person name="Cai Z."/>
            <person name="Liu X."/>
            <person name="Chen W."/>
            <person name="Xie M."/>
            <person name="Wang W."/>
            <person name="Hammond S."/>
            <person name="Andersen M.R."/>
            <person name="Neff N."/>
            <person name="Passarelli B."/>
            <person name="Koh W."/>
            <person name="Fan H.C."/>
            <person name="Wang J."/>
            <person name="Gui Y."/>
            <person name="Lee K.H."/>
            <person name="Betenbaugh M.J."/>
            <person name="Quake S.R."/>
            <person name="Famili I."/>
            <person name="Palsson B.O."/>
            <person name="Wang J."/>
        </authorList>
    </citation>
    <scope>NUCLEOTIDE SEQUENCE [LARGE SCALE GENOMIC DNA]</scope>
    <source>
        <strain evidence="8">CHO K1 cell line</strain>
    </source>
</reference>
<keyword evidence="5 6" id="KW-0472">Membrane</keyword>
<dbReference type="GO" id="GO:0016020">
    <property type="term" value="C:membrane"/>
    <property type="evidence" value="ECO:0007669"/>
    <property type="project" value="UniProtKB-SubCell"/>
</dbReference>